<evidence type="ECO:0000256" key="3">
    <source>
        <dbReference type="ARBA" id="ARBA00022448"/>
    </source>
</evidence>
<dbReference type="GO" id="GO:0005886">
    <property type="term" value="C:plasma membrane"/>
    <property type="evidence" value="ECO:0007669"/>
    <property type="project" value="UniProtKB-SubCell"/>
</dbReference>
<protein>
    <recommendedName>
        <fullName evidence="14">Ubiquinol oxidase polypeptide II</fullName>
    </recommendedName>
</protein>
<dbReference type="NCBIfam" id="TIGR01433">
    <property type="entry name" value="CyoA"/>
    <property type="match status" value="1"/>
</dbReference>
<dbReference type="GO" id="GO:0005507">
    <property type="term" value="F:copper ion binding"/>
    <property type="evidence" value="ECO:0007669"/>
    <property type="project" value="InterPro"/>
</dbReference>
<keyword evidence="4" id="KW-1003">Cell membrane</keyword>
<comment type="subcellular location">
    <subcellularLocation>
        <location evidence="1">Cell membrane</location>
        <topology evidence="1">Multi-pass membrane protein</topology>
    </subcellularLocation>
</comment>
<dbReference type="SUPFAM" id="SSF49503">
    <property type="entry name" value="Cupredoxins"/>
    <property type="match status" value="1"/>
</dbReference>
<sequence>MTRFKYFLLLPLAVMLSGCNLVVLRPSGDVASQQANLIVISTVLMLIIIVPVMFLTVFFAWRYRAGNKEAKYEPDWDHSTHLELVIWAAPLLIIICLGALTWMWTHLLDPYRPLSRIAEGQPIEDAGDPLEVQVTALDWKWLFIYPEYGIASVNELAAPVNRPVRFRITSSSVMNSFYIPALAGQIYAMPGMETTLHGVINKPGEYTGFSANYSGDGFSGMHFAFHGLETAAFDTWVADTRAETGALDRTSYQELAKPSENVPVQKFGTVENNLFRFIRDRCVEPGKMCMDEMMAIDRNGGLGLAGVNLLQQPMVGDTAVRTALFGLKSNIVTGICTIEEQEAVADVGIAIGKPVNPDPLVGAGLARRSFLPFRAPMLDAQLQFSRPSGS</sequence>
<dbReference type="InterPro" id="IPR045187">
    <property type="entry name" value="CcO_II"/>
</dbReference>
<evidence type="ECO:0000256" key="2">
    <source>
        <dbReference type="ARBA" id="ARBA00007866"/>
    </source>
</evidence>
<keyword evidence="7" id="KW-0732">Signal</keyword>
<dbReference type="Pfam" id="PF00116">
    <property type="entry name" value="COX2"/>
    <property type="match status" value="1"/>
</dbReference>
<gene>
    <name evidence="18" type="primary">cyoA</name>
    <name evidence="18" type="ORF">ICI42_12390</name>
</gene>
<reference evidence="18" key="1">
    <citation type="submission" date="2020-09" db="EMBL/GenBank/DDBJ databases">
        <title>Genome seq and assembly of Tianweitania sp.</title>
        <authorList>
            <person name="Chhetri G."/>
        </authorList>
    </citation>
    <scope>NUCLEOTIDE SEQUENCE</scope>
    <source>
        <strain evidence="18">Rool2</strain>
    </source>
</reference>
<organism evidence="18 19">
    <name type="scientific">Oryzicola mucosus</name>
    <dbReference type="NCBI Taxonomy" id="2767425"/>
    <lineage>
        <taxon>Bacteria</taxon>
        <taxon>Pseudomonadati</taxon>
        <taxon>Pseudomonadota</taxon>
        <taxon>Alphaproteobacteria</taxon>
        <taxon>Hyphomicrobiales</taxon>
        <taxon>Phyllobacteriaceae</taxon>
        <taxon>Oryzicola</taxon>
    </lineage>
</organism>
<dbReference type="Proteomes" id="UP000643405">
    <property type="component" value="Unassembled WGS sequence"/>
</dbReference>
<feature type="transmembrane region" description="Helical" evidence="15">
    <location>
        <begin position="37"/>
        <end position="61"/>
    </location>
</feature>
<evidence type="ECO:0000256" key="5">
    <source>
        <dbReference type="ARBA" id="ARBA00022660"/>
    </source>
</evidence>
<keyword evidence="3" id="KW-0813">Transport</keyword>
<evidence type="ECO:0000313" key="18">
    <source>
        <dbReference type="EMBL" id="MBD0415459.1"/>
    </source>
</evidence>
<dbReference type="AlphaFoldDB" id="A0A8J6PID6"/>
<evidence type="ECO:0000256" key="8">
    <source>
        <dbReference type="ARBA" id="ARBA00022982"/>
    </source>
</evidence>
<accession>A0A8J6PID6</accession>
<evidence type="ECO:0000256" key="4">
    <source>
        <dbReference type="ARBA" id="ARBA00022475"/>
    </source>
</evidence>
<keyword evidence="6 15" id="KW-0812">Transmembrane</keyword>
<feature type="transmembrane region" description="Helical" evidence="15">
    <location>
        <begin position="82"/>
        <end position="104"/>
    </location>
</feature>
<dbReference type="Gene3D" id="1.10.287.90">
    <property type="match status" value="1"/>
</dbReference>
<keyword evidence="19" id="KW-1185">Reference proteome</keyword>
<dbReference type="GO" id="GO:0004129">
    <property type="term" value="F:cytochrome-c oxidase activity"/>
    <property type="evidence" value="ECO:0007669"/>
    <property type="project" value="InterPro"/>
</dbReference>
<dbReference type="EMBL" id="JACVVX010000003">
    <property type="protein sequence ID" value="MBD0415459.1"/>
    <property type="molecule type" value="Genomic_DNA"/>
</dbReference>
<evidence type="ECO:0000256" key="6">
    <source>
        <dbReference type="ARBA" id="ARBA00022692"/>
    </source>
</evidence>
<dbReference type="GO" id="GO:0009486">
    <property type="term" value="F:cytochrome bo3 ubiquinol oxidase activity"/>
    <property type="evidence" value="ECO:0007669"/>
    <property type="project" value="InterPro"/>
</dbReference>
<dbReference type="InterPro" id="IPR010514">
    <property type="entry name" value="COX_ARM"/>
</dbReference>
<evidence type="ECO:0000259" key="16">
    <source>
        <dbReference type="PROSITE" id="PS50857"/>
    </source>
</evidence>
<evidence type="ECO:0000256" key="11">
    <source>
        <dbReference type="ARBA" id="ARBA00023136"/>
    </source>
</evidence>
<dbReference type="PROSITE" id="PS50857">
    <property type="entry name" value="COX2_CUA"/>
    <property type="match status" value="1"/>
</dbReference>
<feature type="domain" description="Cytochrome oxidase subunit II copper A binding" evidence="16">
    <location>
        <begin position="127"/>
        <end position="239"/>
    </location>
</feature>
<dbReference type="InterPro" id="IPR002429">
    <property type="entry name" value="CcO_II-like_C"/>
</dbReference>
<dbReference type="Gene3D" id="2.60.40.420">
    <property type="entry name" value="Cupredoxins - blue copper proteins"/>
    <property type="match status" value="1"/>
</dbReference>
<evidence type="ECO:0000256" key="13">
    <source>
        <dbReference type="ARBA" id="ARBA00023288"/>
    </source>
</evidence>
<dbReference type="InterPro" id="IPR034227">
    <property type="entry name" value="CuRO_UO_II"/>
</dbReference>
<dbReference type="InterPro" id="IPR036257">
    <property type="entry name" value="Cyt_c_oxidase_su2_TM_sf"/>
</dbReference>
<evidence type="ECO:0000259" key="17">
    <source>
        <dbReference type="PROSITE" id="PS50999"/>
    </source>
</evidence>
<evidence type="ECO:0000256" key="12">
    <source>
        <dbReference type="ARBA" id="ARBA00023139"/>
    </source>
</evidence>
<keyword evidence="8" id="KW-0249">Electron transport</keyword>
<dbReference type="PROSITE" id="PS50999">
    <property type="entry name" value="COX2_TM"/>
    <property type="match status" value="1"/>
</dbReference>
<dbReference type="InterPro" id="IPR008972">
    <property type="entry name" value="Cupredoxin"/>
</dbReference>
<keyword evidence="5" id="KW-0679">Respiratory chain</keyword>
<evidence type="ECO:0000256" key="9">
    <source>
        <dbReference type="ARBA" id="ARBA00022989"/>
    </source>
</evidence>
<dbReference type="GO" id="GO:0016682">
    <property type="term" value="F:oxidoreductase activity, acting on diphenols and related substances as donors, oxygen as acceptor"/>
    <property type="evidence" value="ECO:0007669"/>
    <property type="project" value="InterPro"/>
</dbReference>
<dbReference type="InterPro" id="IPR006333">
    <property type="entry name" value="Cyt_o_ubiquinol_oxidase_su2"/>
</dbReference>
<evidence type="ECO:0000256" key="7">
    <source>
        <dbReference type="ARBA" id="ARBA00022729"/>
    </source>
</evidence>
<keyword evidence="11 15" id="KW-0472">Membrane</keyword>
<dbReference type="PANTHER" id="PTHR22888:SF18">
    <property type="entry name" value="CYTOCHROME BO(3) UBIQUINOL OXIDASE SUBUNIT 2"/>
    <property type="match status" value="1"/>
</dbReference>
<dbReference type="Pfam" id="PF06481">
    <property type="entry name" value="COX_ARM"/>
    <property type="match status" value="1"/>
</dbReference>
<dbReference type="PROSITE" id="PS51257">
    <property type="entry name" value="PROKAR_LIPOPROTEIN"/>
    <property type="match status" value="1"/>
</dbReference>
<dbReference type="SUPFAM" id="SSF81464">
    <property type="entry name" value="Cytochrome c oxidase subunit II-like, transmembrane region"/>
    <property type="match status" value="1"/>
</dbReference>
<feature type="domain" description="Cytochrome oxidase subunit II transmembrane region profile" evidence="17">
    <location>
        <begin position="15"/>
        <end position="112"/>
    </location>
</feature>
<dbReference type="CDD" id="cd04212">
    <property type="entry name" value="CuRO_UO_II"/>
    <property type="match status" value="1"/>
</dbReference>
<evidence type="ECO:0000256" key="14">
    <source>
        <dbReference type="ARBA" id="ARBA00030198"/>
    </source>
</evidence>
<dbReference type="PANTHER" id="PTHR22888">
    <property type="entry name" value="CYTOCHROME C OXIDASE, SUBUNIT II"/>
    <property type="match status" value="1"/>
</dbReference>
<keyword evidence="10" id="KW-0560">Oxidoreductase</keyword>
<evidence type="ECO:0000256" key="15">
    <source>
        <dbReference type="SAM" id="Phobius"/>
    </source>
</evidence>
<dbReference type="RefSeq" id="WP_188164876.1">
    <property type="nucleotide sequence ID" value="NZ_JACVVX010000003.1"/>
</dbReference>
<keyword evidence="12" id="KW-0564">Palmitate</keyword>
<evidence type="ECO:0000256" key="10">
    <source>
        <dbReference type="ARBA" id="ARBA00023002"/>
    </source>
</evidence>
<proteinExistence type="inferred from homology"/>
<comment type="caution">
    <text evidence="18">The sequence shown here is derived from an EMBL/GenBank/DDBJ whole genome shotgun (WGS) entry which is preliminary data.</text>
</comment>
<name>A0A8J6PID6_9HYPH</name>
<evidence type="ECO:0000256" key="1">
    <source>
        <dbReference type="ARBA" id="ARBA00004651"/>
    </source>
</evidence>
<dbReference type="InterPro" id="IPR011759">
    <property type="entry name" value="Cyt_c_oxidase_su2_TM_dom"/>
</dbReference>
<evidence type="ECO:0000313" key="19">
    <source>
        <dbReference type="Proteomes" id="UP000643405"/>
    </source>
</evidence>
<keyword evidence="9 15" id="KW-1133">Transmembrane helix</keyword>
<comment type="similarity">
    <text evidence="2">Belongs to the cytochrome c oxidase subunit 2 family.</text>
</comment>
<dbReference type="GO" id="GO:0042773">
    <property type="term" value="P:ATP synthesis coupled electron transport"/>
    <property type="evidence" value="ECO:0007669"/>
    <property type="project" value="TreeGrafter"/>
</dbReference>
<keyword evidence="13" id="KW-0449">Lipoprotein</keyword>